<reference evidence="2" key="1">
    <citation type="submission" date="2020-11" db="EMBL/GenBank/DDBJ databases">
        <authorList>
            <person name="Whitehead M."/>
        </authorList>
    </citation>
    <scope>NUCLEOTIDE SEQUENCE</scope>
    <source>
        <strain evidence="2">EGII</strain>
    </source>
</reference>
<dbReference type="EMBL" id="CAJHJT010000012">
    <property type="protein sequence ID" value="CAD6997347.1"/>
    <property type="molecule type" value="Genomic_DNA"/>
</dbReference>
<dbReference type="Proteomes" id="UP000606786">
    <property type="component" value="Unassembled WGS sequence"/>
</dbReference>
<organism evidence="2 3">
    <name type="scientific">Ceratitis capitata</name>
    <name type="common">Mediterranean fruit fly</name>
    <name type="synonym">Tephritis capitata</name>
    <dbReference type="NCBI Taxonomy" id="7213"/>
    <lineage>
        <taxon>Eukaryota</taxon>
        <taxon>Metazoa</taxon>
        <taxon>Ecdysozoa</taxon>
        <taxon>Arthropoda</taxon>
        <taxon>Hexapoda</taxon>
        <taxon>Insecta</taxon>
        <taxon>Pterygota</taxon>
        <taxon>Neoptera</taxon>
        <taxon>Endopterygota</taxon>
        <taxon>Diptera</taxon>
        <taxon>Brachycera</taxon>
        <taxon>Muscomorpha</taxon>
        <taxon>Tephritoidea</taxon>
        <taxon>Tephritidae</taxon>
        <taxon>Ceratitis</taxon>
        <taxon>Ceratitis</taxon>
    </lineage>
</organism>
<gene>
    <name evidence="2" type="ORF">CCAP1982_LOCUS5979</name>
</gene>
<sequence>MFKSWSIFLCLACSTFKLMATQPVGSIPTTELEISNNNIVLNSKIDLLARHNLLLEFEKHFAQLSRVAIQVILEKLQAQTERSVVTENKITTLSAALAKIENINLIDEPLDKNEVRFVTNTVADLFESNILRLSDLNESPKLVFEIQRFNEIFEEVFNDFIGTLTPEEQLLDAELIKVHKLYEASNEGEKWGVLPKVWQYLRYKSFLSQFHTECERVLKTIYTIYLDHFIY</sequence>
<name>A0A811UHL0_CERCA</name>
<feature type="signal peptide" evidence="1">
    <location>
        <begin position="1"/>
        <end position="21"/>
    </location>
</feature>
<dbReference type="AlphaFoldDB" id="A0A811UHL0"/>
<feature type="chain" id="PRO_5032739415" evidence="1">
    <location>
        <begin position="22"/>
        <end position="231"/>
    </location>
</feature>
<evidence type="ECO:0000313" key="3">
    <source>
        <dbReference type="Proteomes" id="UP000606786"/>
    </source>
</evidence>
<protein>
    <submittedName>
        <fullName evidence="2">(Mediterranean fruit fly) hypothetical protein</fullName>
    </submittedName>
</protein>
<comment type="caution">
    <text evidence="2">The sequence shown here is derived from an EMBL/GenBank/DDBJ whole genome shotgun (WGS) entry which is preliminary data.</text>
</comment>
<accession>A0A811UHL0</accession>
<evidence type="ECO:0000313" key="2">
    <source>
        <dbReference type="EMBL" id="CAD6997347.1"/>
    </source>
</evidence>
<evidence type="ECO:0000256" key="1">
    <source>
        <dbReference type="SAM" id="SignalP"/>
    </source>
</evidence>
<keyword evidence="1" id="KW-0732">Signal</keyword>
<dbReference type="OrthoDB" id="7985103at2759"/>
<proteinExistence type="predicted"/>
<keyword evidence="3" id="KW-1185">Reference proteome</keyword>